<accession>A0A0H2S9H0</accession>
<evidence type="ECO:0000313" key="4">
    <source>
        <dbReference type="Proteomes" id="UP000053477"/>
    </source>
</evidence>
<gene>
    <name evidence="3" type="ORF">SCHPADRAFT_7814</name>
</gene>
<dbReference type="InParanoid" id="A0A0H2S9H0"/>
<feature type="transmembrane region" description="Helical" evidence="1">
    <location>
        <begin position="161"/>
        <end position="183"/>
    </location>
</feature>
<keyword evidence="4" id="KW-1185">Reference proteome</keyword>
<dbReference type="STRING" id="27342.A0A0H2S9H0"/>
<feature type="domain" description="DUF6533" evidence="2">
    <location>
        <begin position="13"/>
        <end position="61"/>
    </location>
</feature>
<protein>
    <recommendedName>
        <fullName evidence="2">DUF6533 domain-containing protein</fullName>
    </recommendedName>
</protein>
<keyword evidence="1" id="KW-1133">Transmembrane helix</keyword>
<keyword evidence="1" id="KW-0472">Membrane</keyword>
<organism evidence="3 4">
    <name type="scientific">Schizopora paradoxa</name>
    <dbReference type="NCBI Taxonomy" id="27342"/>
    <lineage>
        <taxon>Eukaryota</taxon>
        <taxon>Fungi</taxon>
        <taxon>Dikarya</taxon>
        <taxon>Basidiomycota</taxon>
        <taxon>Agaricomycotina</taxon>
        <taxon>Agaricomycetes</taxon>
        <taxon>Hymenochaetales</taxon>
        <taxon>Schizoporaceae</taxon>
        <taxon>Schizopora</taxon>
    </lineage>
</organism>
<dbReference type="AlphaFoldDB" id="A0A0H2S9H0"/>
<keyword evidence="1" id="KW-0812">Transmembrane</keyword>
<dbReference type="Pfam" id="PF20151">
    <property type="entry name" value="DUF6533"/>
    <property type="match status" value="1"/>
</dbReference>
<evidence type="ECO:0000259" key="2">
    <source>
        <dbReference type="Pfam" id="PF20151"/>
    </source>
</evidence>
<feature type="transmembrane region" description="Helical" evidence="1">
    <location>
        <begin position="116"/>
        <end position="137"/>
    </location>
</feature>
<dbReference type="InterPro" id="IPR045340">
    <property type="entry name" value="DUF6533"/>
</dbReference>
<feature type="transmembrane region" description="Helical" evidence="1">
    <location>
        <begin position="204"/>
        <end position="221"/>
    </location>
</feature>
<proteinExistence type="predicted"/>
<evidence type="ECO:0000256" key="1">
    <source>
        <dbReference type="SAM" id="Phobius"/>
    </source>
</evidence>
<dbReference type="EMBL" id="KQ085882">
    <property type="protein sequence ID" value="KLO20479.1"/>
    <property type="molecule type" value="Genomic_DNA"/>
</dbReference>
<dbReference type="OrthoDB" id="3346251at2759"/>
<feature type="transmembrane region" description="Helical" evidence="1">
    <location>
        <begin position="12"/>
        <end position="29"/>
    </location>
</feature>
<feature type="transmembrane region" description="Helical" evidence="1">
    <location>
        <begin position="82"/>
        <end position="104"/>
    </location>
</feature>
<evidence type="ECO:0000313" key="3">
    <source>
        <dbReference type="EMBL" id="KLO20479.1"/>
    </source>
</evidence>
<feature type="transmembrane region" description="Helical" evidence="1">
    <location>
        <begin position="50"/>
        <end position="70"/>
    </location>
</feature>
<name>A0A0H2S9H0_9AGAM</name>
<sequence>MASPDEGETSAAYIRVGCLAIGAYDYISTLSTEIAIYKSQYRARRISRQCALFILIRYVSIAAITMNGVGHFGQFSPDACSHLYLVAPLFKVLQALSSQLVLFHRTYSISQKSTKVGIGLCLMFLASVPALLFANIFKRQHALTPGNNCTSGNDSGTRIAWIHYVVCMIFDGVTTVIASTYLWRYTREFRQLRVYLRRLTYEGLGYFVLLTAVNILNIVIYRGDSVDNQSSGVSIGYIATWIMSQRVLLRQQGPVTVFVEDDVPSFDFANIRIDLERQPTASRSLVFAASSRTSTVGNDAETTKSNYDDLLKRTASTEGHLSKPVQVFIRKRSETVSSCP</sequence>
<dbReference type="Proteomes" id="UP000053477">
    <property type="component" value="Unassembled WGS sequence"/>
</dbReference>
<reference evidence="3 4" key="1">
    <citation type="submission" date="2015-04" db="EMBL/GenBank/DDBJ databases">
        <title>Complete genome sequence of Schizopora paradoxa KUC8140, a cosmopolitan wood degrader in East Asia.</title>
        <authorList>
            <consortium name="DOE Joint Genome Institute"/>
            <person name="Min B."/>
            <person name="Park H."/>
            <person name="Jang Y."/>
            <person name="Kim J.-J."/>
            <person name="Kim K.H."/>
            <person name="Pangilinan J."/>
            <person name="Lipzen A."/>
            <person name="Riley R."/>
            <person name="Grigoriev I.V."/>
            <person name="Spatafora J.W."/>
            <person name="Choi I.-G."/>
        </authorList>
    </citation>
    <scope>NUCLEOTIDE SEQUENCE [LARGE SCALE GENOMIC DNA]</scope>
    <source>
        <strain evidence="3 4">KUC8140</strain>
    </source>
</reference>